<keyword evidence="4" id="KW-1185">Reference proteome</keyword>
<evidence type="ECO:0000313" key="3">
    <source>
        <dbReference type="EMBL" id="ETO15690.1"/>
    </source>
</evidence>
<feature type="coiled-coil region" evidence="1">
    <location>
        <begin position="644"/>
        <end position="706"/>
    </location>
</feature>
<evidence type="ECO:0000313" key="4">
    <source>
        <dbReference type="Proteomes" id="UP000023152"/>
    </source>
</evidence>
<feature type="coiled-coil region" evidence="1">
    <location>
        <begin position="428"/>
        <end position="501"/>
    </location>
</feature>
<gene>
    <name evidence="3" type="ORF">RFI_21668</name>
</gene>
<feature type="coiled-coil region" evidence="1">
    <location>
        <begin position="544"/>
        <end position="592"/>
    </location>
</feature>
<feature type="coiled-coil region" evidence="1">
    <location>
        <begin position="98"/>
        <end position="223"/>
    </location>
</feature>
<name>X6MRF2_RETFI</name>
<feature type="coiled-coil region" evidence="1">
    <location>
        <begin position="11"/>
        <end position="73"/>
    </location>
</feature>
<proteinExistence type="predicted"/>
<dbReference type="Gene3D" id="1.10.287.1490">
    <property type="match status" value="1"/>
</dbReference>
<dbReference type="EMBL" id="ASPP01018873">
    <property type="protein sequence ID" value="ETO15690.1"/>
    <property type="molecule type" value="Genomic_DNA"/>
</dbReference>
<keyword evidence="1" id="KW-0175">Coiled coil</keyword>
<organism evidence="3 4">
    <name type="scientific">Reticulomyxa filosa</name>
    <dbReference type="NCBI Taxonomy" id="46433"/>
    <lineage>
        <taxon>Eukaryota</taxon>
        <taxon>Sar</taxon>
        <taxon>Rhizaria</taxon>
        <taxon>Retaria</taxon>
        <taxon>Foraminifera</taxon>
        <taxon>Monothalamids</taxon>
        <taxon>Reticulomyxidae</taxon>
        <taxon>Reticulomyxa</taxon>
    </lineage>
</organism>
<protein>
    <submittedName>
        <fullName evidence="3">Uncharacterized protein</fullName>
    </submittedName>
</protein>
<dbReference type="OMA" id="RIVNNIC"/>
<evidence type="ECO:0000256" key="1">
    <source>
        <dbReference type="SAM" id="Coils"/>
    </source>
</evidence>
<sequence>MQSPETYTQKEKEMSLKIKSLEDTIKTLKRTADNWREEIIALNEQLLKQKIQIQSLQNNNTTLTEQIDNLQNKSYKPLQCTKEHSFEKQEVLPLKQRITLFERECEELRQKNETLAQQLNQMDEQLKEKEEVIEKLKNDLALAQKQFESSTLQQQTLNEALQMLKMENTQCAQQIQQHKQEAEAKTKICKEKVAELTAAQQTLSRLREQYNKLEIECRSKERSNEEKWNDSQTHITKLQCENDRLLHFNHQMANTIEELKQKYKKTFEEKDGEHLGALEQVQERYDVELKQANEKIEEMQSEIEREKINHKQDLLQLVKEMNKWKQLHAEQLIMGQQQFGEVNCQPHWKEKTSCKSDNSNTLMSEHSEKEIKKQKKSTQLQIKRNIHQIKKTNAVTIMGRTMGTTKLSEAQLQWNACKKALELSQRKTQETSQELAVYQIQVEALKDQIKVLEIQSNEKYQNMEERLVATKKERDDMVQKMNSCDEELQKHKELYKKYKSDCARKNQYIATLKVKLTKTSTDLPVITEDVTNNNANDTRHVLTINELKNQIKHKDQLIEMLKKNCSDMTSEANESKTKCVELQNKLRSMKNDCQRQQIICKEWKTRYDQLAENKNIYAHANGDDIKKKRCNSNGSENETKEDILNDCKNNEKKWKEKLKQLQMDLNRKSKMLDFNEEKIHQQKTTNEDLQAQIDKLQKKVTVLSSKEQNAVKEKSQVSRQSQIVSAAFGSIHEKLSDTNNKLHLQIHQLHKQSNSHSKQTHGIHGGLNEIASIAKDFTLAEIQDLLSPHAKPYQDEDAQVTIVKGQELLDMLRIVNNICSYHNELTDVVLRLVNERVRLELIIQQMNYFADVDNKKNANTAINGVTIVQTDTQCQERGKHYPVPQQEMFESLKKQHQSNLNECYQLLHDLQQQTNPFGS</sequence>
<evidence type="ECO:0000256" key="2">
    <source>
        <dbReference type="SAM" id="MobiDB-lite"/>
    </source>
</evidence>
<accession>X6MRF2</accession>
<reference evidence="3 4" key="1">
    <citation type="journal article" date="2013" name="Curr. Biol.">
        <title>The Genome of the Foraminiferan Reticulomyxa filosa.</title>
        <authorList>
            <person name="Glockner G."/>
            <person name="Hulsmann N."/>
            <person name="Schleicher M."/>
            <person name="Noegel A.A."/>
            <person name="Eichinger L."/>
            <person name="Gallinger C."/>
            <person name="Pawlowski J."/>
            <person name="Sierra R."/>
            <person name="Euteneuer U."/>
            <person name="Pillet L."/>
            <person name="Moustafa A."/>
            <person name="Platzer M."/>
            <person name="Groth M."/>
            <person name="Szafranski K."/>
            <person name="Schliwa M."/>
        </authorList>
    </citation>
    <scope>NUCLEOTIDE SEQUENCE [LARGE SCALE GENOMIC DNA]</scope>
</reference>
<feature type="coiled-coil region" evidence="1">
    <location>
        <begin position="249"/>
        <end position="313"/>
    </location>
</feature>
<feature type="region of interest" description="Disordered" evidence="2">
    <location>
        <begin position="352"/>
        <end position="377"/>
    </location>
</feature>
<dbReference type="AlphaFoldDB" id="X6MRF2"/>
<feature type="compositionally biased region" description="Polar residues" evidence="2">
    <location>
        <begin position="355"/>
        <end position="364"/>
    </location>
</feature>
<comment type="caution">
    <text evidence="3">The sequence shown here is derived from an EMBL/GenBank/DDBJ whole genome shotgun (WGS) entry which is preliminary data.</text>
</comment>
<dbReference type="Proteomes" id="UP000023152">
    <property type="component" value="Unassembled WGS sequence"/>
</dbReference>